<feature type="region of interest" description="Disordered" evidence="1">
    <location>
        <begin position="1"/>
        <end position="38"/>
    </location>
</feature>
<proteinExistence type="predicted"/>
<dbReference type="Proteomes" id="UP001322138">
    <property type="component" value="Unassembled WGS sequence"/>
</dbReference>
<protein>
    <submittedName>
        <fullName evidence="2">Uncharacterized protein</fullName>
    </submittedName>
</protein>
<name>A0ABR0F4R5_9PEZI</name>
<gene>
    <name evidence="2" type="ORF">QC761_0101940</name>
</gene>
<dbReference type="RefSeq" id="XP_062727799.1">
    <property type="nucleotide sequence ID" value="XM_062873126.1"/>
</dbReference>
<evidence type="ECO:0000313" key="3">
    <source>
        <dbReference type="Proteomes" id="UP001322138"/>
    </source>
</evidence>
<reference evidence="2 3" key="1">
    <citation type="journal article" date="2023" name="bioRxiv">
        <title>High-quality genome assemblies of four members of thePodospora anserinaspecies complex.</title>
        <authorList>
            <person name="Ament-Velasquez S.L."/>
            <person name="Vogan A.A."/>
            <person name="Wallerman O."/>
            <person name="Hartmann F."/>
            <person name="Gautier V."/>
            <person name="Silar P."/>
            <person name="Giraud T."/>
            <person name="Johannesson H."/>
        </authorList>
    </citation>
    <scope>NUCLEOTIDE SEQUENCE [LARGE SCALE GENOMIC DNA]</scope>
    <source>
        <strain evidence="2 3">CBS 112042</strain>
    </source>
</reference>
<comment type="caution">
    <text evidence="2">The sequence shown here is derived from an EMBL/GenBank/DDBJ whole genome shotgun (WGS) entry which is preliminary data.</text>
</comment>
<accession>A0ABR0F4R5</accession>
<dbReference type="EMBL" id="JAFFGZ010000009">
    <property type="protein sequence ID" value="KAK4638823.1"/>
    <property type="molecule type" value="Genomic_DNA"/>
</dbReference>
<organism evidence="2 3">
    <name type="scientific">Podospora bellae-mahoneyi</name>
    <dbReference type="NCBI Taxonomy" id="2093777"/>
    <lineage>
        <taxon>Eukaryota</taxon>
        <taxon>Fungi</taxon>
        <taxon>Dikarya</taxon>
        <taxon>Ascomycota</taxon>
        <taxon>Pezizomycotina</taxon>
        <taxon>Sordariomycetes</taxon>
        <taxon>Sordariomycetidae</taxon>
        <taxon>Sordariales</taxon>
        <taxon>Podosporaceae</taxon>
        <taxon>Podospora</taxon>
    </lineage>
</organism>
<evidence type="ECO:0000256" key="1">
    <source>
        <dbReference type="SAM" id="MobiDB-lite"/>
    </source>
</evidence>
<feature type="compositionally biased region" description="Basic and acidic residues" evidence="1">
    <location>
        <begin position="18"/>
        <end position="38"/>
    </location>
</feature>
<evidence type="ECO:0000313" key="2">
    <source>
        <dbReference type="EMBL" id="KAK4638823.1"/>
    </source>
</evidence>
<keyword evidence="3" id="KW-1185">Reference proteome</keyword>
<sequence>MWPAGDPQALPHPGNSNHLEHCKPAPSHPRDGEGEREG</sequence>
<dbReference type="GeneID" id="87892510"/>